<keyword evidence="8" id="KW-0862">Zinc</keyword>
<evidence type="ECO:0000256" key="3">
    <source>
        <dbReference type="ARBA" id="ARBA00022679"/>
    </source>
</evidence>
<accession>A0A4R3MDE7</accession>
<dbReference type="OrthoDB" id="9810148at2"/>
<dbReference type="AlphaFoldDB" id="A0A4R3MDE7"/>
<dbReference type="Gene3D" id="1.10.8.60">
    <property type="match status" value="1"/>
</dbReference>
<comment type="caution">
    <text evidence="13">The sequence shown here is derived from an EMBL/GenBank/DDBJ whole genome shotgun (WGS) entry which is preliminary data.</text>
</comment>
<feature type="domain" description="AAA+ ATPase" evidence="12">
    <location>
        <begin position="37"/>
        <end position="179"/>
    </location>
</feature>
<evidence type="ECO:0000313" key="14">
    <source>
        <dbReference type="Proteomes" id="UP000294902"/>
    </source>
</evidence>
<dbReference type="SUPFAM" id="SSF52540">
    <property type="entry name" value="P-loop containing nucleoside triphosphate hydrolases"/>
    <property type="match status" value="1"/>
</dbReference>
<evidence type="ECO:0000256" key="2">
    <source>
        <dbReference type="ARBA" id="ARBA00012417"/>
    </source>
</evidence>
<evidence type="ECO:0000256" key="10">
    <source>
        <dbReference type="ARBA" id="ARBA00022932"/>
    </source>
</evidence>
<dbReference type="InterPro" id="IPR050238">
    <property type="entry name" value="DNA_Rep/Repair_Clamp_Loader"/>
</dbReference>
<dbReference type="SUPFAM" id="SSF48019">
    <property type="entry name" value="post-AAA+ oligomerization domain-like"/>
    <property type="match status" value="1"/>
</dbReference>
<keyword evidence="7" id="KW-0547">Nucleotide-binding</keyword>
<keyword evidence="10" id="KW-0239">DNA-directed DNA polymerase</keyword>
<keyword evidence="9" id="KW-0067">ATP-binding</keyword>
<evidence type="ECO:0000256" key="1">
    <source>
        <dbReference type="ARBA" id="ARBA00006360"/>
    </source>
</evidence>
<gene>
    <name evidence="13" type="ORF">EDC18_1154</name>
</gene>
<keyword evidence="4" id="KW-0548">Nucleotidyltransferase</keyword>
<evidence type="ECO:0000256" key="9">
    <source>
        <dbReference type="ARBA" id="ARBA00022840"/>
    </source>
</evidence>
<proteinExistence type="inferred from homology"/>
<dbReference type="CDD" id="cd18137">
    <property type="entry name" value="HLD_clamp_pol_III_gamma_tau"/>
    <property type="match status" value="1"/>
</dbReference>
<dbReference type="FunFam" id="1.10.8.60:FF:000013">
    <property type="entry name" value="DNA polymerase III subunit gamma/tau"/>
    <property type="match status" value="1"/>
</dbReference>
<dbReference type="GO" id="GO:0046872">
    <property type="term" value="F:metal ion binding"/>
    <property type="evidence" value="ECO:0007669"/>
    <property type="project" value="UniProtKB-KW"/>
</dbReference>
<dbReference type="InterPro" id="IPR012763">
    <property type="entry name" value="DNA_pol_III_sug/sutau_N"/>
</dbReference>
<dbReference type="EMBL" id="SMAL01000015">
    <property type="protein sequence ID" value="TCT11660.1"/>
    <property type="molecule type" value="Genomic_DNA"/>
</dbReference>
<dbReference type="NCBIfam" id="TIGR02397">
    <property type="entry name" value="dnaX_nterm"/>
    <property type="match status" value="1"/>
</dbReference>
<dbReference type="GO" id="GO:0003677">
    <property type="term" value="F:DNA binding"/>
    <property type="evidence" value="ECO:0007669"/>
    <property type="project" value="InterPro"/>
</dbReference>
<dbReference type="PANTHER" id="PTHR11669:SF0">
    <property type="entry name" value="PROTEIN STICHEL-LIKE 2"/>
    <property type="match status" value="1"/>
</dbReference>
<keyword evidence="14" id="KW-1185">Reference proteome</keyword>
<dbReference type="InterPro" id="IPR022754">
    <property type="entry name" value="DNA_pol_III_gamma-3"/>
</dbReference>
<evidence type="ECO:0000256" key="8">
    <source>
        <dbReference type="ARBA" id="ARBA00022833"/>
    </source>
</evidence>
<evidence type="ECO:0000256" key="4">
    <source>
        <dbReference type="ARBA" id="ARBA00022695"/>
    </source>
</evidence>
<dbReference type="InterPro" id="IPR045085">
    <property type="entry name" value="HLD_clamp_pol_III_gamma_tau"/>
</dbReference>
<dbReference type="Gene3D" id="1.20.272.10">
    <property type="match status" value="1"/>
</dbReference>
<reference evidence="13 14" key="1">
    <citation type="submission" date="2019-03" db="EMBL/GenBank/DDBJ databases">
        <title>Genomic Encyclopedia of Type Strains, Phase IV (KMG-IV): sequencing the most valuable type-strain genomes for metagenomic binning, comparative biology and taxonomic classification.</title>
        <authorList>
            <person name="Goeker M."/>
        </authorList>
    </citation>
    <scope>NUCLEOTIDE SEQUENCE [LARGE SCALE GENOMIC DNA]</scope>
    <source>
        <strain evidence="13 14">DSM 24629</strain>
    </source>
</reference>
<dbReference type="Gene3D" id="3.30.300.180">
    <property type="match status" value="1"/>
</dbReference>
<dbReference type="GO" id="GO:0006261">
    <property type="term" value="P:DNA-templated DNA replication"/>
    <property type="evidence" value="ECO:0007669"/>
    <property type="project" value="TreeGrafter"/>
</dbReference>
<comment type="catalytic activity">
    <reaction evidence="11">
        <text>DNA(n) + a 2'-deoxyribonucleoside 5'-triphosphate = DNA(n+1) + diphosphate</text>
        <dbReference type="Rhea" id="RHEA:22508"/>
        <dbReference type="Rhea" id="RHEA-COMP:17339"/>
        <dbReference type="Rhea" id="RHEA-COMP:17340"/>
        <dbReference type="ChEBI" id="CHEBI:33019"/>
        <dbReference type="ChEBI" id="CHEBI:61560"/>
        <dbReference type="ChEBI" id="CHEBI:173112"/>
        <dbReference type="EC" id="2.7.7.7"/>
    </reaction>
</comment>
<sequence>MSYIALYRKFRPKEFKDVIGQDHIVKTLTNQITSNRIGHAYLFNGTRGTGKTSTAKIFAKAVNCISPMEGSPCNTCEVCDAINQQKSMNIIEIDAASNNGVDNIRDIRDEVVYTPTQGKFKVYIIDEVHMLSIGAFNALLKTLEEPPEHVIFILATTEPHKIPITILSRCQRYDFKRISIETITKLLVDLMIKENIDVEEKALQYIAKVADGSMRDALSILDQCISFFIGQRLTMDKVLDILGAVDTSVFSQLLDNFINRDVYNSLDTVEHLIMQGRDLGQFLNDFIWYIRSLLITKTVEDPSYVLDMSEESILLLKEHSAKIDETTILRYIKILSDLSNQIKYSSQKRVLLEVAIINICQPEMELDYTSLIERLIKVESQLEKGIVTTHTPIDNSKREDIKPVIKERPKALTEDMKALIGKWPSVVNRIPINMKPYLKKTKPDINGTMLTIMCEDELTKDYLEADERKKTIKETVENELGKSIELQFKNTGVQESDSNESNDVYSKLQEKVNFEITYED</sequence>
<dbReference type="GO" id="GO:0005524">
    <property type="term" value="F:ATP binding"/>
    <property type="evidence" value="ECO:0007669"/>
    <property type="project" value="UniProtKB-KW"/>
</dbReference>
<name>A0A4R3MDE7_9FIRM</name>
<dbReference type="RefSeq" id="WP_132254097.1">
    <property type="nucleotide sequence ID" value="NZ_SMAL01000015.1"/>
</dbReference>
<dbReference type="InterPro" id="IPR008921">
    <property type="entry name" value="DNA_pol3_clamp-load_cplx_C"/>
</dbReference>
<dbReference type="Gene3D" id="3.40.50.300">
    <property type="entry name" value="P-loop containing nucleotide triphosphate hydrolases"/>
    <property type="match status" value="1"/>
</dbReference>
<evidence type="ECO:0000256" key="7">
    <source>
        <dbReference type="ARBA" id="ARBA00022741"/>
    </source>
</evidence>
<evidence type="ECO:0000256" key="11">
    <source>
        <dbReference type="ARBA" id="ARBA00049244"/>
    </source>
</evidence>
<dbReference type="GO" id="GO:0009360">
    <property type="term" value="C:DNA polymerase III complex"/>
    <property type="evidence" value="ECO:0007669"/>
    <property type="project" value="InterPro"/>
</dbReference>
<dbReference type="Pfam" id="PF22608">
    <property type="entry name" value="DNAX_ATPase_lid"/>
    <property type="match status" value="1"/>
</dbReference>
<dbReference type="NCBIfam" id="NF004046">
    <property type="entry name" value="PRK05563.1"/>
    <property type="match status" value="1"/>
</dbReference>
<dbReference type="InterPro" id="IPR027417">
    <property type="entry name" value="P-loop_NTPase"/>
</dbReference>
<protein>
    <recommendedName>
        <fullName evidence="2">DNA-directed DNA polymerase</fullName>
        <ecNumber evidence="2">2.7.7.7</ecNumber>
    </recommendedName>
</protein>
<dbReference type="Pfam" id="PF12169">
    <property type="entry name" value="DNA_pol3_gamma3"/>
    <property type="match status" value="1"/>
</dbReference>
<evidence type="ECO:0000256" key="5">
    <source>
        <dbReference type="ARBA" id="ARBA00022705"/>
    </source>
</evidence>
<dbReference type="InterPro" id="IPR038454">
    <property type="entry name" value="DnaA_N_sf"/>
</dbReference>
<keyword evidence="3" id="KW-0808">Transferase</keyword>
<dbReference type="EC" id="2.7.7.7" evidence="2"/>
<organism evidence="13 14">
    <name type="scientific">Natranaerovirga pectinivora</name>
    <dbReference type="NCBI Taxonomy" id="682400"/>
    <lineage>
        <taxon>Bacteria</taxon>
        <taxon>Bacillati</taxon>
        <taxon>Bacillota</taxon>
        <taxon>Clostridia</taxon>
        <taxon>Lachnospirales</taxon>
        <taxon>Natranaerovirgaceae</taxon>
        <taxon>Natranaerovirga</taxon>
    </lineage>
</organism>
<keyword evidence="5" id="KW-0235">DNA replication</keyword>
<dbReference type="Proteomes" id="UP000294902">
    <property type="component" value="Unassembled WGS sequence"/>
</dbReference>
<evidence type="ECO:0000256" key="6">
    <source>
        <dbReference type="ARBA" id="ARBA00022723"/>
    </source>
</evidence>
<dbReference type="PANTHER" id="PTHR11669">
    <property type="entry name" value="REPLICATION FACTOR C / DNA POLYMERASE III GAMMA-TAU SUBUNIT"/>
    <property type="match status" value="1"/>
</dbReference>
<dbReference type="SMART" id="SM00382">
    <property type="entry name" value="AAA"/>
    <property type="match status" value="1"/>
</dbReference>
<evidence type="ECO:0000313" key="13">
    <source>
        <dbReference type="EMBL" id="TCT11660.1"/>
    </source>
</evidence>
<dbReference type="InterPro" id="IPR003593">
    <property type="entry name" value="AAA+_ATPase"/>
</dbReference>
<comment type="similarity">
    <text evidence="1">Belongs to the DnaX/STICHEL family.</text>
</comment>
<dbReference type="Pfam" id="PF13177">
    <property type="entry name" value="DNA_pol3_delta2"/>
    <property type="match status" value="1"/>
</dbReference>
<keyword evidence="6" id="KW-0479">Metal-binding</keyword>
<dbReference type="GO" id="GO:0003887">
    <property type="term" value="F:DNA-directed DNA polymerase activity"/>
    <property type="evidence" value="ECO:0007669"/>
    <property type="project" value="UniProtKB-KW"/>
</dbReference>
<dbReference type="FunFam" id="3.40.50.300:FF:000014">
    <property type="entry name" value="DNA polymerase III subunit gamma/tau"/>
    <property type="match status" value="1"/>
</dbReference>
<evidence type="ECO:0000259" key="12">
    <source>
        <dbReference type="SMART" id="SM00382"/>
    </source>
</evidence>
<dbReference type="CDD" id="cd00009">
    <property type="entry name" value="AAA"/>
    <property type="match status" value="1"/>
</dbReference>